<sequence>MNRTLMNILASAALASASLSVCAQNASVPQVPRAAAGVQPSTSPTTGPSAQVSTVAGQNARSSESDELANLQRQIPLWKARAEIAKYQAEVRKSDPVSGLSTPLPGTATPAAQVQAPAPAPAMAAPALAEGPRAVSLRAYDGKYSGVVEVNGQATTVRTGDTLEGGWKVASIDGAGIKLVNGKRVRMLRP</sequence>
<organism evidence="3 4">
    <name type="scientific">Ralstonia pickettii</name>
    <name type="common">Burkholderia pickettii</name>
    <dbReference type="NCBI Taxonomy" id="329"/>
    <lineage>
        <taxon>Bacteria</taxon>
        <taxon>Pseudomonadati</taxon>
        <taxon>Pseudomonadota</taxon>
        <taxon>Betaproteobacteria</taxon>
        <taxon>Burkholderiales</taxon>
        <taxon>Burkholderiaceae</taxon>
        <taxon>Ralstonia</taxon>
    </lineage>
</organism>
<feature type="signal peptide" evidence="2">
    <location>
        <begin position="1"/>
        <end position="23"/>
    </location>
</feature>
<evidence type="ECO:0000256" key="1">
    <source>
        <dbReference type="SAM" id="MobiDB-lite"/>
    </source>
</evidence>
<dbReference type="InterPro" id="IPR022753">
    <property type="entry name" value="T4SS_pilus_biogen_PilP"/>
</dbReference>
<accession>A0A7X2HSG6</accession>
<dbReference type="Proteomes" id="UP000441032">
    <property type="component" value="Unassembled WGS sequence"/>
</dbReference>
<feature type="chain" id="PRO_5031369650" evidence="2">
    <location>
        <begin position="24"/>
        <end position="190"/>
    </location>
</feature>
<reference evidence="3 4" key="1">
    <citation type="submission" date="2019-11" db="EMBL/GenBank/DDBJ databases">
        <title>Phenotypic characterization of an OXA-22 and OXA-60 co-producing Ralstonia pickettii clinical strain.</title>
        <authorList>
            <person name="He F."/>
        </authorList>
    </citation>
    <scope>NUCLEOTIDE SEQUENCE [LARGE SCALE GENOMIC DNA]</scope>
    <source>
        <strain evidence="3 4">PSLESD1</strain>
    </source>
</reference>
<name>A0A7X2HSG6_RALPI</name>
<dbReference type="NCBIfam" id="TIGR03021">
    <property type="entry name" value="pilP_fam"/>
    <property type="match status" value="1"/>
</dbReference>
<proteinExistence type="predicted"/>
<evidence type="ECO:0000313" key="3">
    <source>
        <dbReference type="EMBL" id="MRT01657.1"/>
    </source>
</evidence>
<keyword evidence="2" id="KW-0732">Signal</keyword>
<evidence type="ECO:0000313" key="4">
    <source>
        <dbReference type="Proteomes" id="UP000441032"/>
    </source>
</evidence>
<dbReference type="AlphaFoldDB" id="A0A7X2HSG6"/>
<dbReference type="RefSeq" id="WP_154209192.1">
    <property type="nucleotide sequence ID" value="NZ_WJYN01000016.1"/>
</dbReference>
<evidence type="ECO:0000256" key="2">
    <source>
        <dbReference type="SAM" id="SignalP"/>
    </source>
</evidence>
<feature type="region of interest" description="Disordered" evidence="1">
    <location>
        <begin position="34"/>
        <end position="68"/>
    </location>
</feature>
<dbReference type="EMBL" id="WJYN01000016">
    <property type="protein sequence ID" value="MRT01657.1"/>
    <property type="molecule type" value="Genomic_DNA"/>
</dbReference>
<feature type="compositionally biased region" description="Polar residues" evidence="1">
    <location>
        <begin position="39"/>
        <end position="62"/>
    </location>
</feature>
<protein>
    <submittedName>
        <fullName evidence="3">Type IV pilus biogenesis protein PilP</fullName>
    </submittedName>
</protein>
<comment type="caution">
    <text evidence="3">The sequence shown here is derived from an EMBL/GenBank/DDBJ whole genome shotgun (WGS) entry which is preliminary data.</text>
</comment>
<gene>
    <name evidence="3" type="primary">pilP</name>
    <name evidence="3" type="ORF">GJQ57_23710</name>
</gene>